<evidence type="ECO:0000256" key="11">
    <source>
        <dbReference type="SAM" id="Phobius"/>
    </source>
</evidence>
<dbReference type="InterPro" id="IPR005467">
    <property type="entry name" value="His_kinase_dom"/>
</dbReference>
<name>A0A164J6B1_9NOCA</name>
<comment type="catalytic activity">
    <reaction evidence="1">
        <text>ATP + protein L-histidine = ADP + protein N-phospho-L-histidine.</text>
        <dbReference type="EC" id="2.7.13.3"/>
    </reaction>
</comment>
<dbReference type="PANTHER" id="PTHR45436:SF5">
    <property type="entry name" value="SENSOR HISTIDINE KINASE TRCS"/>
    <property type="match status" value="1"/>
</dbReference>
<dbReference type="InterPro" id="IPR003594">
    <property type="entry name" value="HATPase_dom"/>
</dbReference>
<dbReference type="SUPFAM" id="SSF55874">
    <property type="entry name" value="ATPase domain of HSP90 chaperone/DNA topoisomerase II/histidine kinase"/>
    <property type="match status" value="1"/>
</dbReference>
<feature type="transmembrane region" description="Helical" evidence="11">
    <location>
        <begin position="190"/>
        <end position="214"/>
    </location>
</feature>
<comment type="subcellular location">
    <subcellularLocation>
        <location evidence="2">Cell membrane</location>
    </subcellularLocation>
</comment>
<organism evidence="13 14">
    <name type="scientific">Nocardia terpenica</name>
    <dbReference type="NCBI Taxonomy" id="455432"/>
    <lineage>
        <taxon>Bacteria</taxon>
        <taxon>Bacillati</taxon>
        <taxon>Actinomycetota</taxon>
        <taxon>Actinomycetes</taxon>
        <taxon>Mycobacteriales</taxon>
        <taxon>Nocardiaceae</taxon>
        <taxon>Nocardia</taxon>
    </lineage>
</organism>
<keyword evidence="10 11" id="KW-0472">Membrane</keyword>
<dbReference type="SMART" id="SM00387">
    <property type="entry name" value="HATPase_c"/>
    <property type="match status" value="1"/>
</dbReference>
<evidence type="ECO:0000256" key="9">
    <source>
        <dbReference type="ARBA" id="ARBA00023012"/>
    </source>
</evidence>
<dbReference type="AlphaFoldDB" id="A0A164J6B1"/>
<keyword evidence="5" id="KW-0808">Transferase</keyword>
<dbReference type="InterPro" id="IPR036890">
    <property type="entry name" value="HATPase_C_sf"/>
</dbReference>
<sequence length="442" mass="46560">MSLPRTPGSDSRPALARLRRTRWMLTALVTAITAVCVIVLGVVATMIDGQSRSRGVDNDLDRVAGGLARAVQLTDDNRSLDLTTIVNDDLANQKTAVIVLTRRGADARWRQAHAYLRSQLPDDHALDILASDTIDRSGQMLYSTQLSTGVDVSGTPVRVAATPVFWKDTDIVAVVLAGAPPMADGGTHRLLVGGLVIGGLVVVALAAAAGHLLAGRSMRAAMRVLDEHEQFLADAAHELRTPLTTMKLITESHPRAPEDVDRVLAETSGLADRMARLVTGLLARARMQAGIANPERTLLRLDQLAEAVVEDIANAHVTVDARPSVVVGDPELLSLAVRNMVENAITHGSVNRLAPVEVYVAEGRISVRDHGPGIDPALSANPFNRGVAGRSGRHGIGLALVAWVAQTHGGNAAIEPASGGGAIATLWLPPAELPAPAVTNFS</sequence>
<evidence type="ECO:0000313" key="13">
    <source>
        <dbReference type="EMBL" id="KZM70089.1"/>
    </source>
</evidence>
<dbReference type="OrthoDB" id="5012372at2"/>
<dbReference type="Gene3D" id="3.30.565.10">
    <property type="entry name" value="Histidine kinase-like ATPase, C-terminal domain"/>
    <property type="match status" value="1"/>
</dbReference>
<keyword evidence="8 11" id="KW-1133">Transmembrane helix</keyword>
<dbReference type="InterPro" id="IPR050428">
    <property type="entry name" value="TCS_sensor_his_kinase"/>
</dbReference>
<dbReference type="SMART" id="SM00388">
    <property type="entry name" value="HisKA"/>
    <property type="match status" value="1"/>
</dbReference>
<evidence type="ECO:0000256" key="8">
    <source>
        <dbReference type="ARBA" id="ARBA00022989"/>
    </source>
</evidence>
<dbReference type="RefSeq" id="WP_082870593.1">
    <property type="nucleotide sequence ID" value="NZ_JABMCZ010000003.1"/>
</dbReference>
<dbReference type="CDD" id="cd00082">
    <property type="entry name" value="HisKA"/>
    <property type="match status" value="1"/>
</dbReference>
<dbReference type="GO" id="GO:0000155">
    <property type="term" value="F:phosphorelay sensor kinase activity"/>
    <property type="evidence" value="ECO:0007669"/>
    <property type="project" value="InterPro"/>
</dbReference>
<evidence type="ECO:0000313" key="14">
    <source>
        <dbReference type="Proteomes" id="UP000076512"/>
    </source>
</evidence>
<dbReference type="PANTHER" id="PTHR45436">
    <property type="entry name" value="SENSOR HISTIDINE KINASE YKOH"/>
    <property type="match status" value="1"/>
</dbReference>
<evidence type="ECO:0000256" key="1">
    <source>
        <dbReference type="ARBA" id="ARBA00000085"/>
    </source>
</evidence>
<dbReference type="Pfam" id="PF00512">
    <property type="entry name" value="HisKA"/>
    <property type="match status" value="1"/>
</dbReference>
<keyword evidence="6 11" id="KW-0812">Transmembrane</keyword>
<evidence type="ECO:0000256" key="6">
    <source>
        <dbReference type="ARBA" id="ARBA00022692"/>
    </source>
</evidence>
<proteinExistence type="predicted"/>
<gene>
    <name evidence="13" type="ORF">AWN90_05820</name>
</gene>
<dbReference type="GO" id="GO:0005886">
    <property type="term" value="C:plasma membrane"/>
    <property type="evidence" value="ECO:0007669"/>
    <property type="project" value="UniProtKB-SubCell"/>
</dbReference>
<feature type="transmembrane region" description="Helical" evidence="11">
    <location>
        <begin position="21"/>
        <end position="47"/>
    </location>
</feature>
<dbReference type="EC" id="2.7.13.3" evidence="3"/>
<dbReference type="InterPro" id="IPR036097">
    <property type="entry name" value="HisK_dim/P_sf"/>
</dbReference>
<dbReference type="InterPro" id="IPR003661">
    <property type="entry name" value="HisK_dim/P_dom"/>
</dbReference>
<protein>
    <recommendedName>
        <fullName evidence="3">histidine kinase</fullName>
        <ecNumber evidence="3">2.7.13.3</ecNumber>
    </recommendedName>
</protein>
<keyword evidence="14" id="KW-1185">Reference proteome</keyword>
<evidence type="ECO:0000256" key="10">
    <source>
        <dbReference type="ARBA" id="ARBA00023136"/>
    </source>
</evidence>
<dbReference type="EMBL" id="LWGR01000016">
    <property type="protein sequence ID" value="KZM70089.1"/>
    <property type="molecule type" value="Genomic_DNA"/>
</dbReference>
<dbReference type="Pfam" id="PF02518">
    <property type="entry name" value="HATPase_c"/>
    <property type="match status" value="1"/>
</dbReference>
<accession>A0A164J6B1</accession>
<dbReference type="PRINTS" id="PR00344">
    <property type="entry name" value="BCTRLSENSOR"/>
</dbReference>
<dbReference type="InterPro" id="IPR004358">
    <property type="entry name" value="Sig_transdc_His_kin-like_C"/>
</dbReference>
<dbReference type="SUPFAM" id="SSF47384">
    <property type="entry name" value="Homodimeric domain of signal transducing histidine kinase"/>
    <property type="match status" value="1"/>
</dbReference>
<dbReference type="Gene3D" id="1.10.287.130">
    <property type="match status" value="1"/>
</dbReference>
<feature type="domain" description="Histidine kinase" evidence="12">
    <location>
        <begin position="234"/>
        <end position="432"/>
    </location>
</feature>
<keyword evidence="9" id="KW-0902">Two-component regulatory system</keyword>
<evidence type="ECO:0000256" key="4">
    <source>
        <dbReference type="ARBA" id="ARBA00022553"/>
    </source>
</evidence>
<evidence type="ECO:0000256" key="7">
    <source>
        <dbReference type="ARBA" id="ARBA00022777"/>
    </source>
</evidence>
<evidence type="ECO:0000259" key="12">
    <source>
        <dbReference type="PROSITE" id="PS50109"/>
    </source>
</evidence>
<keyword evidence="4" id="KW-0597">Phosphoprotein</keyword>
<keyword evidence="7" id="KW-0418">Kinase</keyword>
<dbReference type="STRING" id="455432.AWN90_05820"/>
<dbReference type="PROSITE" id="PS50109">
    <property type="entry name" value="HIS_KIN"/>
    <property type="match status" value="1"/>
</dbReference>
<reference evidence="13 14" key="1">
    <citation type="submission" date="2016-04" db="EMBL/GenBank/DDBJ databases">
        <authorList>
            <person name="Evans L.H."/>
            <person name="Alamgir A."/>
            <person name="Owens N."/>
            <person name="Weber N.D."/>
            <person name="Virtaneva K."/>
            <person name="Barbian K."/>
            <person name="Babar A."/>
            <person name="Rosenke K."/>
        </authorList>
    </citation>
    <scope>NUCLEOTIDE SEQUENCE [LARGE SCALE GENOMIC DNA]</scope>
    <source>
        <strain evidence="13 14">IFM 0406</strain>
    </source>
</reference>
<dbReference type="Proteomes" id="UP000076512">
    <property type="component" value="Unassembled WGS sequence"/>
</dbReference>
<comment type="caution">
    <text evidence="13">The sequence shown here is derived from an EMBL/GenBank/DDBJ whole genome shotgun (WGS) entry which is preliminary data.</text>
</comment>
<evidence type="ECO:0000256" key="3">
    <source>
        <dbReference type="ARBA" id="ARBA00012438"/>
    </source>
</evidence>
<evidence type="ECO:0000256" key="5">
    <source>
        <dbReference type="ARBA" id="ARBA00022679"/>
    </source>
</evidence>
<evidence type="ECO:0000256" key="2">
    <source>
        <dbReference type="ARBA" id="ARBA00004236"/>
    </source>
</evidence>